<dbReference type="GO" id="GO:0004181">
    <property type="term" value="F:metallocarboxypeptidase activity"/>
    <property type="evidence" value="ECO:0007669"/>
    <property type="project" value="InterPro"/>
</dbReference>
<reference evidence="5" key="1">
    <citation type="submission" date="2015-12" db="EMBL/GenBank/DDBJ databases">
        <title>Complete genome sequence of Lutibacter profundus strain LP1.</title>
        <authorList>
            <person name="Wissuwa J."/>
            <person name="Le Moine Bauer S."/>
            <person name="Stokke R."/>
            <person name="Dahle H."/>
            <person name="Steen I.H."/>
        </authorList>
    </citation>
    <scope>NUCLEOTIDE SEQUENCE [LARGE SCALE GENOMIC DNA]</scope>
    <source>
        <strain evidence="5">LP1</strain>
    </source>
</reference>
<dbReference type="Proteomes" id="UP000059672">
    <property type="component" value="Chromosome"/>
</dbReference>
<dbReference type="PROSITE" id="PS51257">
    <property type="entry name" value="PROKAR_LIPOPROTEIN"/>
    <property type="match status" value="1"/>
</dbReference>
<dbReference type="GO" id="GO:0008270">
    <property type="term" value="F:zinc ion binding"/>
    <property type="evidence" value="ECO:0007669"/>
    <property type="project" value="InterPro"/>
</dbReference>
<evidence type="ECO:0000313" key="4">
    <source>
        <dbReference type="EMBL" id="AMC12081.1"/>
    </source>
</evidence>
<proteinExistence type="inferred from homology"/>
<evidence type="ECO:0000256" key="1">
    <source>
        <dbReference type="ARBA" id="ARBA00001947"/>
    </source>
</evidence>
<evidence type="ECO:0000259" key="3">
    <source>
        <dbReference type="PROSITE" id="PS52035"/>
    </source>
</evidence>
<accession>A0A0X8G8Q7</accession>
<sequence length="417" mass="47812">MNLHKFNSPLKIAFLSFVLISNVFLSCSTVKHIHAEKPINTHNKKIYTQQKKIYDLEKMGIKLSNKFDGARLNNVTQVNDTMIAVSIYPENAPINNSAFYAFKIWSTNPKITYVQFKYSKKYSHRYIPKLKTSTTKFTPISNENVFFLDSIYTIKLNLTKEPLTVSAQEIITSTDTKNWYSKIISSNPNLVHYKTVGKSVLGRPIPMLDMYTGNPKNKDIVVLLSRQHPPEVSGFIAFQSFLETLLQNNELSKIFFSKYRVLVFPIVNPDGVDLGHWRHNANGIDLNRDWGFYRQPEVKAVTKTIVKTAKKSDGKVVLGIDFHSTQEDLYYTSGTMEGTTIPHFYDEWFSAIDATFPNYTPNEIREDSTQPVSKGWFLRYFKATAITYEIGDETPRSFVKAKAKVAAIEMMKILNEK</sequence>
<dbReference type="PROSITE" id="PS52035">
    <property type="entry name" value="PEPTIDASE_M14"/>
    <property type="match status" value="1"/>
</dbReference>
<comment type="similarity">
    <text evidence="2">Belongs to the peptidase M14 family.</text>
</comment>
<dbReference type="InterPro" id="IPR000834">
    <property type="entry name" value="Peptidase_M14"/>
</dbReference>
<dbReference type="EMBL" id="CP013355">
    <property type="protein sequence ID" value="AMC12081.1"/>
    <property type="molecule type" value="Genomic_DNA"/>
</dbReference>
<comment type="caution">
    <text evidence="2">Lacks conserved residue(s) required for the propagation of feature annotation.</text>
</comment>
<dbReference type="OrthoDB" id="1119199at2"/>
<dbReference type="SMART" id="SM00631">
    <property type="entry name" value="Zn_pept"/>
    <property type="match status" value="1"/>
</dbReference>
<dbReference type="Pfam" id="PF00246">
    <property type="entry name" value="Peptidase_M14"/>
    <property type="match status" value="1"/>
</dbReference>
<dbReference type="PANTHER" id="PTHR12756">
    <property type="entry name" value="CYTOSOLIC CARBOXYPEPTIDASE"/>
    <property type="match status" value="1"/>
</dbReference>
<dbReference type="Gene3D" id="3.40.630.10">
    <property type="entry name" value="Zn peptidases"/>
    <property type="match status" value="1"/>
</dbReference>
<dbReference type="AlphaFoldDB" id="A0A0X8G8Q7"/>
<comment type="cofactor">
    <cofactor evidence="1">
        <name>Zn(2+)</name>
        <dbReference type="ChEBI" id="CHEBI:29105"/>
    </cofactor>
</comment>
<dbReference type="CDD" id="cd06237">
    <property type="entry name" value="M14_Nna1-like"/>
    <property type="match status" value="1"/>
</dbReference>
<dbReference type="KEGG" id="lut:Lupro_12780"/>
<organism evidence="4 5">
    <name type="scientific">Lutibacter profundi</name>
    <dbReference type="NCBI Taxonomy" id="1622118"/>
    <lineage>
        <taxon>Bacteria</taxon>
        <taxon>Pseudomonadati</taxon>
        <taxon>Bacteroidota</taxon>
        <taxon>Flavobacteriia</taxon>
        <taxon>Flavobacteriales</taxon>
        <taxon>Flavobacteriaceae</taxon>
        <taxon>Lutibacter</taxon>
    </lineage>
</organism>
<dbReference type="GO" id="GO:0006508">
    <property type="term" value="P:proteolysis"/>
    <property type="evidence" value="ECO:0007669"/>
    <property type="project" value="InterPro"/>
</dbReference>
<evidence type="ECO:0000313" key="5">
    <source>
        <dbReference type="Proteomes" id="UP000059672"/>
    </source>
</evidence>
<dbReference type="InterPro" id="IPR050821">
    <property type="entry name" value="Cytosolic_carboxypeptidase"/>
</dbReference>
<protein>
    <recommendedName>
        <fullName evidence="3">Peptidase M14 domain-containing protein</fullName>
    </recommendedName>
</protein>
<feature type="domain" description="Peptidase M14" evidence="3">
    <location>
        <begin position="169"/>
        <end position="417"/>
    </location>
</feature>
<name>A0A0X8G8Q7_9FLAO</name>
<dbReference type="STRING" id="1622118.Lupro_12780"/>
<evidence type="ECO:0000256" key="2">
    <source>
        <dbReference type="PROSITE-ProRule" id="PRU01379"/>
    </source>
</evidence>
<dbReference type="PANTHER" id="PTHR12756:SF11">
    <property type="entry name" value="CYTOSOLIC CARBOXYPEPTIDASE 1"/>
    <property type="match status" value="1"/>
</dbReference>
<gene>
    <name evidence="4" type="ORF">Lupro_12780</name>
</gene>
<dbReference type="SUPFAM" id="SSF53187">
    <property type="entry name" value="Zn-dependent exopeptidases"/>
    <property type="match status" value="1"/>
</dbReference>
<keyword evidence="5" id="KW-1185">Reference proteome</keyword>
<dbReference type="RefSeq" id="WP_068211116.1">
    <property type="nucleotide sequence ID" value="NZ_CP013355.1"/>
</dbReference>
<reference evidence="4 5" key="2">
    <citation type="journal article" date="2016" name="Int. J. Syst. Evol. Microbiol.">
        <title>Lutibacter profundi sp. nov., isolated from a deep-sea hydrothermal system on the Arctic Mid-Ocean Ridge and emended description of the genus Lutibacter.</title>
        <authorList>
            <person name="Le Moine Bauer S."/>
            <person name="Roalkvam I."/>
            <person name="Steen I.H."/>
            <person name="Dahle H."/>
        </authorList>
    </citation>
    <scope>NUCLEOTIDE SEQUENCE [LARGE SCALE GENOMIC DNA]</scope>
    <source>
        <strain evidence="4 5">LP1</strain>
    </source>
</reference>